<protein>
    <submittedName>
        <fullName evidence="6">Periplasmic dipeptide transport protein</fullName>
    </submittedName>
</protein>
<dbReference type="GO" id="GO:1904680">
    <property type="term" value="F:peptide transmembrane transporter activity"/>
    <property type="evidence" value="ECO:0007669"/>
    <property type="project" value="TreeGrafter"/>
</dbReference>
<feature type="compositionally biased region" description="Polar residues" evidence="4">
    <location>
        <begin position="11"/>
        <end position="37"/>
    </location>
</feature>
<evidence type="ECO:0000256" key="3">
    <source>
        <dbReference type="ARBA" id="ARBA00022729"/>
    </source>
</evidence>
<gene>
    <name evidence="6" type="ORF">GBAR_LOCUS3060</name>
</gene>
<name>A0AA35R307_GEOBA</name>
<evidence type="ECO:0000259" key="5">
    <source>
        <dbReference type="Pfam" id="PF00496"/>
    </source>
</evidence>
<dbReference type="Proteomes" id="UP001174909">
    <property type="component" value="Unassembled WGS sequence"/>
</dbReference>
<dbReference type="AlphaFoldDB" id="A0AA35R307"/>
<reference evidence="6" key="1">
    <citation type="submission" date="2023-03" db="EMBL/GenBank/DDBJ databases">
        <authorList>
            <person name="Steffen K."/>
            <person name="Cardenas P."/>
        </authorList>
    </citation>
    <scope>NUCLEOTIDE SEQUENCE</scope>
</reference>
<dbReference type="Gene3D" id="3.10.105.10">
    <property type="entry name" value="Dipeptide-binding Protein, Domain 3"/>
    <property type="match status" value="1"/>
</dbReference>
<dbReference type="InterPro" id="IPR000914">
    <property type="entry name" value="SBP_5_dom"/>
</dbReference>
<evidence type="ECO:0000256" key="4">
    <source>
        <dbReference type="SAM" id="MobiDB-lite"/>
    </source>
</evidence>
<sequence length="586" mass="64626">MLLLTGIACGGTTQETDTGSEQATIAPDTGSSAGSDQPPQPGSTSIISTATPSATNTPSAAQQSESVGGRLSMAVTPPVQELVRGWLGTTTSANAQVRMFSDPLVHTDRFDGSLQPGLATDWEITKADGTQWVFRLRENIPFHGDWGEFTAHDVPHSAALIIGEEAIATDTGLFRGLFGQTEDELLQNIRVIDDYTVEFNLLRPEASMEFVVSAQQGNYFIYSKAQWDAEGERGYIDKPVGNGPWQYESRQLGVGGNILYSQVSDHWRQTPFWSELEQINTPEPATRLANLLTGQVQIAEINRDHHTDAINGGMTIVNSQLPSIQVAFIMGGIYSPLSPFHDPSDPHLDVRVREAINRAINREEINQELFSGFGSDHPVWGFHPSLPGWNPRWAEEFDDKYGFDPDRARDLITASGHEGYPLKLIITQLSGVPEMIPMAEAAITYLEDIGIDVQAEEMEWARFRADFYRPGKTHGTISPIRGTLRPAEVTLRFYNVSGPEGFQRIVPDPELDTLYQEAITAVDPQIKYDALQRAGDLKFDLYSEVPIVWLPGQIGVNPQEVGEFVWPGNINTAITHTEYITTADGQ</sequence>
<dbReference type="PIRSF" id="PIRSF002741">
    <property type="entry name" value="MppA"/>
    <property type="match status" value="1"/>
</dbReference>
<feature type="domain" description="Solute-binding protein family 5" evidence="5">
    <location>
        <begin position="114"/>
        <end position="464"/>
    </location>
</feature>
<dbReference type="GO" id="GO:0043190">
    <property type="term" value="C:ATP-binding cassette (ABC) transporter complex"/>
    <property type="evidence" value="ECO:0007669"/>
    <property type="project" value="InterPro"/>
</dbReference>
<proteinExistence type="inferred from homology"/>
<dbReference type="Pfam" id="PF00496">
    <property type="entry name" value="SBP_bac_5"/>
    <property type="match status" value="1"/>
</dbReference>
<evidence type="ECO:0000256" key="1">
    <source>
        <dbReference type="ARBA" id="ARBA00005695"/>
    </source>
</evidence>
<keyword evidence="2" id="KW-0813">Transport</keyword>
<feature type="region of interest" description="Disordered" evidence="4">
    <location>
        <begin position="1"/>
        <end position="70"/>
    </location>
</feature>
<comment type="similarity">
    <text evidence="1">Belongs to the bacterial solute-binding protein 5 family.</text>
</comment>
<keyword evidence="7" id="KW-1185">Reference proteome</keyword>
<organism evidence="6 7">
    <name type="scientific">Geodia barretti</name>
    <name type="common">Barrett's horny sponge</name>
    <dbReference type="NCBI Taxonomy" id="519541"/>
    <lineage>
        <taxon>Eukaryota</taxon>
        <taxon>Metazoa</taxon>
        <taxon>Porifera</taxon>
        <taxon>Demospongiae</taxon>
        <taxon>Heteroscleromorpha</taxon>
        <taxon>Tetractinellida</taxon>
        <taxon>Astrophorina</taxon>
        <taxon>Geodiidae</taxon>
        <taxon>Geodia</taxon>
    </lineage>
</organism>
<comment type="caution">
    <text evidence="6">The sequence shown here is derived from an EMBL/GenBank/DDBJ whole genome shotgun (WGS) entry which is preliminary data.</text>
</comment>
<feature type="compositionally biased region" description="Low complexity" evidence="4">
    <location>
        <begin position="43"/>
        <end position="61"/>
    </location>
</feature>
<dbReference type="Gene3D" id="3.40.190.10">
    <property type="entry name" value="Periplasmic binding protein-like II"/>
    <property type="match status" value="1"/>
</dbReference>
<evidence type="ECO:0000313" key="7">
    <source>
        <dbReference type="Proteomes" id="UP001174909"/>
    </source>
</evidence>
<dbReference type="GO" id="GO:0015833">
    <property type="term" value="P:peptide transport"/>
    <property type="evidence" value="ECO:0007669"/>
    <property type="project" value="TreeGrafter"/>
</dbReference>
<keyword evidence="3" id="KW-0732">Signal</keyword>
<dbReference type="PANTHER" id="PTHR30290:SF9">
    <property type="entry name" value="OLIGOPEPTIDE-BINDING PROTEIN APPA"/>
    <property type="match status" value="1"/>
</dbReference>
<dbReference type="PANTHER" id="PTHR30290">
    <property type="entry name" value="PERIPLASMIC BINDING COMPONENT OF ABC TRANSPORTER"/>
    <property type="match status" value="1"/>
</dbReference>
<dbReference type="EMBL" id="CASHTH010000421">
    <property type="protein sequence ID" value="CAI8000931.1"/>
    <property type="molecule type" value="Genomic_DNA"/>
</dbReference>
<dbReference type="SUPFAM" id="SSF53850">
    <property type="entry name" value="Periplasmic binding protein-like II"/>
    <property type="match status" value="1"/>
</dbReference>
<dbReference type="InterPro" id="IPR030678">
    <property type="entry name" value="Peptide/Ni-bd"/>
</dbReference>
<dbReference type="CDD" id="cd00995">
    <property type="entry name" value="PBP2_NikA_DppA_OppA_like"/>
    <property type="match status" value="1"/>
</dbReference>
<evidence type="ECO:0000256" key="2">
    <source>
        <dbReference type="ARBA" id="ARBA00022448"/>
    </source>
</evidence>
<accession>A0AA35R307</accession>
<dbReference type="InterPro" id="IPR039424">
    <property type="entry name" value="SBP_5"/>
</dbReference>
<evidence type="ECO:0000313" key="6">
    <source>
        <dbReference type="EMBL" id="CAI8000931.1"/>
    </source>
</evidence>